<dbReference type="CDD" id="cd06464">
    <property type="entry name" value="ACD_sHsps-like"/>
    <property type="match status" value="1"/>
</dbReference>
<dbReference type="InterPro" id="IPR031107">
    <property type="entry name" value="Small_HSP"/>
</dbReference>
<dbReference type="RefSeq" id="WP_124329523.1">
    <property type="nucleotide sequence ID" value="NZ_BEXT01000001.1"/>
</dbReference>
<feature type="domain" description="SHSP" evidence="3">
    <location>
        <begin position="41"/>
        <end position="151"/>
    </location>
</feature>
<evidence type="ECO:0000259" key="3">
    <source>
        <dbReference type="PROSITE" id="PS01031"/>
    </source>
</evidence>
<dbReference type="AlphaFoldDB" id="A0A401FZG2"/>
<dbReference type="OrthoDB" id="189458at2"/>
<proteinExistence type="inferred from homology"/>
<comment type="similarity">
    <text evidence="1 2">Belongs to the small heat shock protein (HSP20) family.</text>
</comment>
<dbReference type="EMBL" id="BEXT01000001">
    <property type="protein sequence ID" value="GBC62348.1"/>
    <property type="molecule type" value="Genomic_DNA"/>
</dbReference>
<dbReference type="PROSITE" id="PS01031">
    <property type="entry name" value="SHSP"/>
    <property type="match status" value="1"/>
</dbReference>
<reference evidence="5" key="2">
    <citation type="submission" date="2019-01" db="EMBL/GenBank/DDBJ databases">
        <title>Genome sequence of Desulfonema ishimotonii strain Tokyo 01.</title>
        <authorList>
            <person name="Fukui M."/>
        </authorList>
    </citation>
    <scope>NUCLEOTIDE SEQUENCE [LARGE SCALE GENOMIC DNA]</scope>
    <source>
        <strain evidence="5">Tokyo 01</strain>
    </source>
</reference>
<dbReference type="PANTHER" id="PTHR11527">
    <property type="entry name" value="HEAT-SHOCK PROTEIN 20 FAMILY MEMBER"/>
    <property type="match status" value="1"/>
</dbReference>
<protein>
    <submittedName>
        <fullName evidence="4">Heat-shock protein Hsp20</fullName>
    </submittedName>
</protein>
<dbReference type="Pfam" id="PF00011">
    <property type="entry name" value="HSP20"/>
    <property type="match status" value="1"/>
</dbReference>
<keyword evidence="5" id="KW-1185">Reference proteome</keyword>
<dbReference type="SUPFAM" id="SSF49764">
    <property type="entry name" value="HSP20-like chaperones"/>
    <property type="match status" value="1"/>
</dbReference>
<gene>
    <name evidence="4" type="ORF">DENIS_3320</name>
</gene>
<comment type="caution">
    <text evidence="4">The sequence shown here is derived from an EMBL/GenBank/DDBJ whole genome shotgun (WGS) entry which is preliminary data.</text>
</comment>
<evidence type="ECO:0000313" key="5">
    <source>
        <dbReference type="Proteomes" id="UP000288096"/>
    </source>
</evidence>
<accession>A0A401FZG2</accession>
<dbReference type="InterPro" id="IPR008978">
    <property type="entry name" value="HSP20-like_chaperone"/>
</dbReference>
<evidence type="ECO:0000313" key="4">
    <source>
        <dbReference type="EMBL" id="GBC62348.1"/>
    </source>
</evidence>
<evidence type="ECO:0000256" key="1">
    <source>
        <dbReference type="PROSITE-ProRule" id="PRU00285"/>
    </source>
</evidence>
<organism evidence="4 5">
    <name type="scientific">Desulfonema ishimotonii</name>
    <dbReference type="NCBI Taxonomy" id="45657"/>
    <lineage>
        <taxon>Bacteria</taxon>
        <taxon>Pseudomonadati</taxon>
        <taxon>Thermodesulfobacteriota</taxon>
        <taxon>Desulfobacteria</taxon>
        <taxon>Desulfobacterales</taxon>
        <taxon>Desulfococcaceae</taxon>
        <taxon>Desulfonema</taxon>
    </lineage>
</organism>
<dbReference type="Gene3D" id="2.60.40.790">
    <property type="match status" value="1"/>
</dbReference>
<reference evidence="5" key="1">
    <citation type="submission" date="2017-11" db="EMBL/GenBank/DDBJ databases">
        <authorList>
            <person name="Watanabe M."/>
            <person name="Kojima H."/>
        </authorList>
    </citation>
    <scope>NUCLEOTIDE SEQUENCE [LARGE SCALE GENOMIC DNA]</scope>
    <source>
        <strain evidence="5">Tokyo 01</strain>
    </source>
</reference>
<dbReference type="Proteomes" id="UP000288096">
    <property type="component" value="Unassembled WGS sequence"/>
</dbReference>
<dbReference type="InterPro" id="IPR002068">
    <property type="entry name" value="A-crystallin/Hsp20_dom"/>
</dbReference>
<sequence>MIVRKMFGSPRGWRSPFDELEEMKRRMERLSQALTGDIPRKGWPGVYPLINVTETNEIYRVRAELPGVRADALAISITGKSLALTGERKIPAEGEEAKYHRRERESGKFSRIIELPDPVDAEKVDANMVNGVLTITLPKSESVRPRQIKVN</sequence>
<name>A0A401FZG2_9BACT</name>
<evidence type="ECO:0000256" key="2">
    <source>
        <dbReference type="RuleBase" id="RU003616"/>
    </source>
</evidence>